<protein>
    <recommendedName>
        <fullName evidence="5">GLPGLI family protein</fullName>
    </recommendedName>
</protein>
<gene>
    <name evidence="3" type="ORF">OF897_07865</name>
</gene>
<evidence type="ECO:0000313" key="4">
    <source>
        <dbReference type="Proteomes" id="UP001073122"/>
    </source>
</evidence>
<evidence type="ECO:0000313" key="3">
    <source>
        <dbReference type="EMBL" id="MCX8523838.1"/>
    </source>
</evidence>
<name>A0ABT3XNW8_9FLAO</name>
<keyword evidence="2" id="KW-0732">Signal</keyword>
<comment type="caution">
    <text evidence="3">The sequence shown here is derived from an EMBL/GenBank/DDBJ whole genome shotgun (WGS) entry which is preliminary data.</text>
</comment>
<dbReference type="EMBL" id="JAOVZW010000008">
    <property type="protein sequence ID" value="MCX8523838.1"/>
    <property type="molecule type" value="Genomic_DNA"/>
</dbReference>
<proteinExistence type="predicted"/>
<feature type="region of interest" description="Disordered" evidence="1">
    <location>
        <begin position="178"/>
        <end position="197"/>
    </location>
</feature>
<evidence type="ECO:0000256" key="2">
    <source>
        <dbReference type="SAM" id="SignalP"/>
    </source>
</evidence>
<feature type="chain" id="PRO_5045525175" description="GLPGLI family protein" evidence="2">
    <location>
        <begin position="19"/>
        <end position="197"/>
    </location>
</feature>
<feature type="signal peptide" evidence="2">
    <location>
        <begin position="1"/>
        <end position="18"/>
    </location>
</feature>
<keyword evidence="4" id="KW-1185">Reference proteome</keyword>
<accession>A0ABT3XNW8</accession>
<evidence type="ECO:0000256" key="1">
    <source>
        <dbReference type="SAM" id="MobiDB-lite"/>
    </source>
</evidence>
<feature type="compositionally biased region" description="Low complexity" evidence="1">
    <location>
        <begin position="178"/>
        <end position="191"/>
    </location>
</feature>
<reference evidence="3" key="1">
    <citation type="submission" date="2022-10" db="EMBL/GenBank/DDBJ databases">
        <title>Chryseobacterium sp. nov., a novel bacterial species.</title>
        <authorList>
            <person name="Cao Y."/>
        </authorList>
    </citation>
    <scope>NUCLEOTIDE SEQUENCE</scope>
    <source>
        <strain evidence="3">CCTCC AB2015118</strain>
    </source>
</reference>
<evidence type="ECO:0008006" key="5">
    <source>
        <dbReference type="Google" id="ProtNLM"/>
    </source>
</evidence>
<dbReference type="RefSeq" id="WP_267265145.1">
    <property type="nucleotide sequence ID" value="NZ_JAOVZW010000008.1"/>
</dbReference>
<dbReference type="Proteomes" id="UP001073122">
    <property type="component" value="Unassembled WGS sequence"/>
</dbReference>
<organism evidence="3 4">
    <name type="scientific">Chryseobacterium formosus</name>
    <dbReference type="NCBI Taxonomy" id="1537363"/>
    <lineage>
        <taxon>Bacteria</taxon>
        <taxon>Pseudomonadati</taxon>
        <taxon>Bacteroidota</taxon>
        <taxon>Flavobacteriia</taxon>
        <taxon>Flavobacteriales</taxon>
        <taxon>Weeksellaceae</taxon>
        <taxon>Chryseobacterium group</taxon>
        <taxon>Chryseobacterium</taxon>
    </lineage>
</organism>
<sequence length="197" mass="22227">MKKIILLLTCFLGFSAFSQIKVLKNETLVEIGKDNSVGLYKKENKFTFNYQDINTSNLNTFRSFSFNDINGDVHELYKMITDGFIDAPSGNISLELPNDIIELQYEKNYGQPTVQIIQYINKNKKYVGKSQFLNKKQIDKIFGIGTPKAGLYKASVKQTPVNPVNNNTVQTPVNTVQQNNNAVPATKTPVKPAKKRK</sequence>